<reference evidence="1" key="2">
    <citation type="journal article" date="2021" name="PeerJ">
        <title>Extensive microbial diversity within the chicken gut microbiome revealed by metagenomics and culture.</title>
        <authorList>
            <person name="Gilroy R."/>
            <person name="Ravi A."/>
            <person name="Getino M."/>
            <person name="Pursley I."/>
            <person name="Horton D.L."/>
            <person name="Alikhan N.F."/>
            <person name="Baker D."/>
            <person name="Gharbi K."/>
            <person name="Hall N."/>
            <person name="Watson M."/>
            <person name="Adriaenssens E.M."/>
            <person name="Foster-Nyarko E."/>
            <person name="Jarju S."/>
            <person name="Secka A."/>
            <person name="Antonio M."/>
            <person name="Oren A."/>
            <person name="Chaudhuri R.R."/>
            <person name="La Ragione R."/>
            <person name="Hildebrand F."/>
            <person name="Pallen M.J."/>
        </authorList>
    </citation>
    <scope>NUCLEOTIDE SEQUENCE</scope>
    <source>
        <strain evidence="1">CHK195-26880</strain>
    </source>
</reference>
<evidence type="ECO:0000313" key="1">
    <source>
        <dbReference type="EMBL" id="HIT38168.1"/>
    </source>
</evidence>
<proteinExistence type="predicted"/>
<organism evidence="1 2">
    <name type="scientific">Candidatus Onthousia faecipullorum</name>
    <dbReference type="NCBI Taxonomy" id="2840887"/>
    <lineage>
        <taxon>Bacteria</taxon>
        <taxon>Bacillati</taxon>
        <taxon>Bacillota</taxon>
        <taxon>Bacilli</taxon>
        <taxon>Candidatus Onthousia</taxon>
    </lineage>
</organism>
<dbReference type="AlphaFoldDB" id="A0A9D1GC70"/>
<sequence>MEGQFERYTAKGTNIITNLTTNYWLITPCSTSEMNIMSSYGYSYFNQVTNAFSIRPSLNLKSNVVITGGDGTKNRPFTIELQ</sequence>
<evidence type="ECO:0000313" key="2">
    <source>
        <dbReference type="Proteomes" id="UP000886833"/>
    </source>
</evidence>
<comment type="caution">
    <text evidence="1">The sequence shown here is derived from an EMBL/GenBank/DDBJ whole genome shotgun (WGS) entry which is preliminary data.</text>
</comment>
<name>A0A9D1GC70_9FIRM</name>
<accession>A0A9D1GC70</accession>
<protein>
    <submittedName>
        <fullName evidence="1">Uncharacterized protein</fullName>
    </submittedName>
</protein>
<dbReference type="EMBL" id="DVKQ01000088">
    <property type="protein sequence ID" value="HIT38168.1"/>
    <property type="molecule type" value="Genomic_DNA"/>
</dbReference>
<reference evidence="1" key="1">
    <citation type="submission" date="2020-10" db="EMBL/GenBank/DDBJ databases">
        <authorList>
            <person name="Gilroy R."/>
        </authorList>
    </citation>
    <scope>NUCLEOTIDE SEQUENCE</scope>
    <source>
        <strain evidence="1">CHK195-26880</strain>
    </source>
</reference>
<dbReference type="Proteomes" id="UP000886833">
    <property type="component" value="Unassembled WGS sequence"/>
</dbReference>
<gene>
    <name evidence="1" type="ORF">IAB59_06820</name>
</gene>